<sequence length="131" mass="14394">MSKVIRIKNEVVTVGNDDGSFLEVPLSELNFKPVVGEIVEVFTSDDKTVIYRNGKSPAFPPKGRPVNQLAYCLFAFFLGGIGVHKFYAGKVGQGIVYLLFCWTLIPCIIALVECIIGITKKADAEGNIYFT</sequence>
<feature type="transmembrane region" description="Helical" evidence="5">
    <location>
        <begin position="69"/>
        <end position="88"/>
    </location>
</feature>
<evidence type="ECO:0000313" key="7">
    <source>
        <dbReference type="EMBL" id="SKA06975.1"/>
    </source>
</evidence>
<proteinExistence type="predicted"/>
<evidence type="ECO:0000313" key="8">
    <source>
        <dbReference type="Proteomes" id="UP000190449"/>
    </source>
</evidence>
<feature type="domain" description="TM2" evidence="6">
    <location>
        <begin position="66"/>
        <end position="114"/>
    </location>
</feature>
<reference evidence="7 8" key="1">
    <citation type="submission" date="2017-02" db="EMBL/GenBank/DDBJ databases">
        <authorList>
            <person name="Peterson S.W."/>
        </authorList>
    </citation>
    <scope>NUCLEOTIDE SEQUENCE [LARGE SCALE GENOMIC DNA]</scope>
    <source>
        <strain evidence="7 8">ATCC 43854</strain>
    </source>
</reference>
<evidence type="ECO:0000256" key="3">
    <source>
        <dbReference type="ARBA" id="ARBA00022989"/>
    </source>
</evidence>
<protein>
    <submittedName>
        <fullName evidence="7">TM2 domain-containing protein</fullName>
    </submittedName>
</protein>
<evidence type="ECO:0000256" key="4">
    <source>
        <dbReference type="ARBA" id="ARBA00023136"/>
    </source>
</evidence>
<evidence type="ECO:0000259" key="6">
    <source>
        <dbReference type="Pfam" id="PF05154"/>
    </source>
</evidence>
<accession>A0A1T4QTE5</accession>
<organism evidence="7 8">
    <name type="scientific">Fibrobacter intestinalis</name>
    <dbReference type="NCBI Taxonomy" id="28122"/>
    <lineage>
        <taxon>Bacteria</taxon>
        <taxon>Pseudomonadati</taxon>
        <taxon>Fibrobacterota</taxon>
        <taxon>Fibrobacteria</taxon>
        <taxon>Fibrobacterales</taxon>
        <taxon>Fibrobacteraceae</taxon>
        <taxon>Fibrobacter</taxon>
    </lineage>
</organism>
<dbReference type="AlphaFoldDB" id="A0A1T4QTE5"/>
<dbReference type="GO" id="GO:0016020">
    <property type="term" value="C:membrane"/>
    <property type="evidence" value="ECO:0007669"/>
    <property type="project" value="UniProtKB-SubCell"/>
</dbReference>
<dbReference type="RefSeq" id="WP_078777123.1">
    <property type="nucleotide sequence ID" value="NZ_FUWU01000053.1"/>
</dbReference>
<keyword evidence="3 5" id="KW-1133">Transmembrane helix</keyword>
<gene>
    <name evidence="7" type="ORF">SAMN02745108_02404</name>
</gene>
<dbReference type="InterPro" id="IPR007829">
    <property type="entry name" value="TM2"/>
</dbReference>
<keyword evidence="2 5" id="KW-0812">Transmembrane</keyword>
<comment type="subcellular location">
    <subcellularLocation>
        <location evidence="1">Membrane</location>
        <topology evidence="1">Multi-pass membrane protein</topology>
    </subcellularLocation>
</comment>
<dbReference type="Proteomes" id="UP000190449">
    <property type="component" value="Unassembled WGS sequence"/>
</dbReference>
<evidence type="ECO:0000256" key="1">
    <source>
        <dbReference type="ARBA" id="ARBA00004141"/>
    </source>
</evidence>
<dbReference type="Pfam" id="PF05154">
    <property type="entry name" value="TM2"/>
    <property type="match status" value="1"/>
</dbReference>
<evidence type="ECO:0000256" key="2">
    <source>
        <dbReference type="ARBA" id="ARBA00022692"/>
    </source>
</evidence>
<evidence type="ECO:0000256" key="5">
    <source>
        <dbReference type="SAM" id="Phobius"/>
    </source>
</evidence>
<dbReference type="EMBL" id="FUWU01000053">
    <property type="protein sequence ID" value="SKA06975.1"/>
    <property type="molecule type" value="Genomic_DNA"/>
</dbReference>
<dbReference type="STRING" id="28122.SAMN02745108_02404"/>
<feature type="transmembrane region" description="Helical" evidence="5">
    <location>
        <begin position="94"/>
        <end position="118"/>
    </location>
</feature>
<name>A0A1T4QTE5_9BACT</name>
<keyword evidence="4 5" id="KW-0472">Membrane</keyword>